<evidence type="ECO:0000256" key="2">
    <source>
        <dbReference type="ARBA" id="ARBA00022898"/>
    </source>
</evidence>
<keyword evidence="9" id="KW-1185">Reference proteome</keyword>
<dbReference type="Pfam" id="PF00392">
    <property type="entry name" value="GntR"/>
    <property type="match status" value="1"/>
</dbReference>
<evidence type="ECO:0000256" key="1">
    <source>
        <dbReference type="ARBA" id="ARBA00005384"/>
    </source>
</evidence>
<dbReference type="EMBL" id="SSTM01000001">
    <property type="protein sequence ID" value="TJW12468.1"/>
    <property type="molecule type" value="Genomic_DNA"/>
</dbReference>
<comment type="caution">
    <text evidence="8">The sequence shown here is derived from an EMBL/GenBank/DDBJ whole genome shotgun (WGS) entry which is preliminary data.</text>
</comment>
<evidence type="ECO:0000259" key="7">
    <source>
        <dbReference type="PROSITE" id="PS50949"/>
    </source>
</evidence>
<dbReference type="InterPro" id="IPR000524">
    <property type="entry name" value="Tscrpt_reg_HTH_GntR"/>
</dbReference>
<sequence length="484" mass="53761">MGAAVPGGARDPSDERTSMQLDESSPLPLYRQIYDSIRTGIDAGSYPPGSRLPSIRGLADELQCSRNTIDAAYSLLVEEGFVASRPGSGYRVLDLHQLSPVPAPAAAGHTSPAAPAGANPVRYDFSYGNLEPGTFPASAWRSIVDDLLLSVESRTCDTYTNPLGEMALRQQIAWRLNSSRNMDCTADQIIVQAGTAASIQNLLALFDSGRDTVCMEEPGYDGARQVFSRSAFPVAPCRVYGTMENFFEDLEKAQPRLLYVTPSSQFPTCSVMPIKMRARLIAWAEANDTYILEDDYCRDFRYRERPLPPLQSMDQSGRVIYMGTFSKSLSPALRMNYLVLPPRLLERWHEKFRGAYPTVPWLSQAACARFMADGQWDRHLRRLQMKNLRKYTALFEALQKAMGQKVDVLENGTGLHLLVDVKDGRSQEELLALARAAGVAVYGTERYWMSENHPLKSCMLVGFSAIREEDIAPGIDALAQAWFG</sequence>
<dbReference type="GO" id="GO:0030170">
    <property type="term" value="F:pyridoxal phosphate binding"/>
    <property type="evidence" value="ECO:0007669"/>
    <property type="project" value="InterPro"/>
</dbReference>
<accession>A0A3N0A955</accession>
<dbReference type="InterPro" id="IPR015421">
    <property type="entry name" value="PyrdxlP-dep_Trfase_major"/>
</dbReference>
<organism evidence="8 9">
    <name type="scientific">Parvibacter caecicola</name>
    <dbReference type="NCBI Taxonomy" id="747645"/>
    <lineage>
        <taxon>Bacteria</taxon>
        <taxon>Bacillati</taxon>
        <taxon>Actinomycetota</taxon>
        <taxon>Coriobacteriia</taxon>
        <taxon>Coriobacteriales</taxon>
        <taxon>Coriobacteriaceae</taxon>
        <taxon>Parvibacter</taxon>
    </lineage>
</organism>
<gene>
    <name evidence="8" type="ORF">E5982_02425</name>
</gene>
<dbReference type="InterPro" id="IPR036390">
    <property type="entry name" value="WH_DNA-bd_sf"/>
</dbReference>
<dbReference type="GO" id="GO:0003677">
    <property type="term" value="F:DNA binding"/>
    <property type="evidence" value="ECO:0007669"/>
    <property type="project" value="UniProtKB-KW"/>
</dbReference>
<dbReference type="SMART" id="SM00345">
    <property type="entry name" value="HTH_GNTR"/>
    <property type="match status" value="1"/>
</dbReference>
<proteinExistence type="inferred from homology"/>
<dbReference type="PANTHER" id="PTHR46577:SF1">
    <property type="entry name" value="HTH-TYPE TRANSCRIPTIONAL REGULATORY PROTEIN GABR"/>
    <property type="match status" value="1"/>
</dbReference>
<dbReference type="GO" id="GO:0008483">
    <property type="term" value="F:transaminase activity"/>
    <property type="evidence" value="ECO:0007669"/>
    <property type="project" value="UniProtKB-KW"/>
</dbReference>
<evidence type="ECO:0000256" key="6">
    <source>
        <dbReference type="SAM" id="MobiDB-lite"/>
    </source>
</evidence>
<dbReference type="Pfam" id="PF00155">
    <property type="entry name" value="Aminotran_1_2"/>
    <property type="match status" value="1"/>
</dbReference>
<keyword evidence="4" id="KW-0238">DNA-binding</keyword>
<keyword evidence="8" id="KW-0032">Aminotransferase</keyword>
<dbReference type="PROSITE" id="PS50949">
    <property type="entry name" value="HTH_GNTR"/>
    <property type="match status" value="1"/>
</dbReference>
<dbReference type="Gene3D" id="3.40.640.10">
    <property type="entry name" value="Type I PLP-dependent aspartate aminotransferase-like (Major domain)"/>
    <property type="match status" value="1"/>
</dbReference>
<name>A0A3N0A955_9ACTN</name>
<dbReference type="SUPFAM" id="SSF46785">
    <property type="entry name" value="Winged helix' DNA-binding domain"/>
    <property type="match status" value="1"/>
</dbReference>
<comment type="similarity">
    <text evidence="1">In the C-terminal section; belongs to the class-I pyridoxal-phosphate-dependent aminotransferase family.</text>
</comment>
<keyword evidence="2" id="KW-0663">Pyridoxal phosphate</keyword>
<dbReference type="InterPro" id="IPR051446">
    <property type="entry name" value="HTH_trans_reg/aminotransferase"/>
</dbReference>
<dbReference type="OrthoDB" id="594134at2"/>
<feature type="domain" description="HTH gntR-type" evidence="7">
    <location>
        <begin position="27"/>
        <end position="95"/>
    </location>
</feature>
<dbReference type="Proteomes" id="UP000309454">
    <property type="component" value="Unassembled WGS sequence"/>
</dbReference>
<protein>
    <submittedName>
        <fullName evidence="8">PLP-dependent aminotransferase family protein</fullName>
    </submittedName>
</protein>
<feature type="region of interest" description="Disordered" evidence="6">
    <location>
        <begin position="1"/>
        <end position="25"/>
    </location>
</feature>
<keyword evidence="8" id="KW-0808">Transferase</keyword>
<dbReference type="PANTHER" id="PTHR46577">
    <property type="entry name" value="HTH-TYPE TRANSCRIPTIONAL REGULATORY PROTEIN GABR"/>
    <property type="match status" value="1"/>
</dbReference>
<dbReference type="Gene3D" id="1.10.10.10">
    <property type="entry name" value="Winged helix-like DNA-binding domain superfamily/Winged helix DNA-binding domain"/>
    <property type="match status" value="1"/>
</dbReference>
<evidence type="ECO:0000256" key="3">
    <source>
        <dbReference type="ARBA" id="ARBA00023015"/>
    </source>
</evidence>
<keyword evidence="3" id="KW-0805">Transcription regulation</keyword>
<dbReference type="InterPro" id="IPR015424">
    <property type="entry name" value="PyrdxlP-dep_Trfase"/>
</dbReference>
<evidence type="ECO:0000256" key="4">
    <source>
        <dbReference type="ARBA" id="ARBA00023125"/>
    </source>
</evidence>
<reference evidence="8 9" key="1">
    <citation type="submission" date="2019-04" db="EMBL/GenBank/DDBJ databases">
        <title>Microbes associate with the intestines of laboratory mice.</title>
        <authorList>
            <person name="Navarre W."/>
            <person name="Wong E."/>
            <person name="Huang K.C."/>
            <person name="Tropini C."/>
            <person name="Ng K."/>
            <person name="Yu B."/>
        </authorList>
    </citation>
    <scope>NUCLEOTIDE SEQUENCE [LARGE SCALE GENOMIC DNA]</scope>
    <source>
        <strain evidence="8 9">NM48_B13</strain>
    </source>
</reference>
<evidence type="ECO:0000313" key="9">
    <source>
        <dbReference type="Proteomes" id="UP000309454"/>
    </source>
</evidence>
<keyword evidence="5" id="KW-0804">Transcription</keyword>
<evidence type="ECO:0000313" key="8">
    <source>
        <dbReference type="EMBL" id="TJW12468.1"/>
    </source>
</evidence>
<dbReference type="InterPro" id="IPR036388">
    <property type="entry name" value="WH-like_DNA-bd_sf"/>
</dbReference>
<dbReference type="CDD" id="cd07377">
    <property type="entry name" value="WHTH_GntR"/>
    <property type="match status" value="1"/>
</dbReference>
<dbReference type="InterPro" id="IPR004839">
    <property type="entry name" value="Aminotransferase_I/II_large"/>
</dbReference>
<dbReference type="GO" id="GO:0003700">
    <property type="term" value="F:DNA-binding transcription factor activity"/>
    <property type="evidence" value="ECO:0007669"/>
    <property type="project" value="InterPro"/>
</dbReference>
<dbReference type="CDD" id="cd00609">
    <property type="entry name" value="AAT_like"/>
    <property type="match status" value="1"/>
</dbReference>
<evidence type="ECO:0000256" key="5">
    <source>
        <dbReference type="ARBA" id="ARBA00023163"/>
    </source>
</evidence>
<dbReference type="AlphaFoldDB" id="A0A3N0A955"/>
<dbReference type="SUPFAM" id="SSF53383">
    <property type="entry name" value="PLP-dependent transferases"/>
    <property type="match status" value="1"/>
</dbReference>